<evidence type="ECO:0000313" key="2">
    <source>
        <dbReference type="Proteomes" id="UP001249851"/>
    </source>
</evidence>
<reference evidence="1" key="1">
    <citation type="journal article" date="2023" name="G3 (Bethesda)">
        <title>Whole genome assembly and annotation of the endangered Caribbean coral Acropora cervicornis.</title>
        <authorList>
            <person name="Selwyn J.D."/>
            <person name="Vollmer S.V."/>
        </authorList>
    </citation>
    <scope>NUCLEOTIDE SEQUENCE</scope>
    <source>
        <strain evidence="1">K2</strain>
    </source>
</reference>
<sequence length="51" mass="6026">MAAARRQDYKDLLDVMQLDDSSSEARLRAMKISIFYSWKQLFQNPDCWALV</sequence>
<keyword evidence="2" id="KW-1185">Reference proteome</keyword>
<comment type="caution">
    <text evidence="1">The sequence shown here is derived from an EMBL/GenBank/DDBJ whole genome shotgun (WGS) entry which is preliminary data.</text>
</comment>
<protein>
    <submittedName>
        <fullName evidence="1">Uncharacterized protein</fullName>
    </submittedName>
</protein>
<reference evidence="1" key="2">
    <citation type="journal article" date="2023" name="Science">
        <title>Genomic signatures of disease resistance in endangered staghorn corals.</title>
        <authorList>
            <person name="Vollmer S.V."/>
            <person name="Selwyn J.D."/>
            <person name="Despard B.A."/>
            <person name="Roesel C.L."/>
        </authorList>
    </citation>
    <scope>NUCLEOTIDE SEQUENCE</scope>
    <source>
        <strain evidence="1">K2</strain>
    </source>
</reference>
<dbReference type="AlphaFoldDB" id="A0AAD9PP82"/>
<evidence type="ECO:0000313" key="1">
    <source>
        <dbReference type="EMBL" id="KAK2546622.1"/>
    </source>
</evidence>
<accession>A0AAD9PP82</accession>
<gene>
    <name evidence="1" type="ORF">P5673_033772</name>
</gene>
<name>A0AAD9PP82_ACRCE</name>
<proteinExistence type="predicted"/>
<dbReference type="EMBL" id="JARQWQ010000381">
    <property type="protein sequence ID" value="KAK2546622.1"/>
    <property type="molecule type" value="Genomic_DNA"/>
</dbReference>
<dbReference type="Proteomes" id="UP001249851">
    <property type="component" value="Unassembled WGS sequence"/>
</dbReference>
<organism evidence="1 2">
    <name type="scientific">Acropora cervicornis</name>
    <name type="common">Staghorn coral</name>
    <dbReference type="NCBI Taxonomy" id="6130"/>
    <lineage>
        <taxon>Eukaryota</taxon>
        <taxon>Metazoa</taxon>
        <taxon>Cnidaria</taxon>
        <taxon>Anthozoa</taxon>
        <taxon>Hexacorallia</taxon>
        <taxon>Scleractinia</taxon>
        <taxon>Astrocoeniina</taxon>
        <taxon>Acroporidae</taxon>
        <taxon>Acropora</taxon>
    </lineage>
</organism>